<evidence type="ECO:0000256" key="5">
    <source>
        <dbReference type="ARBA" id="ARBA00022833"/>
    </source>
</evidence>
<reference evidence="9 10" key="1">
    <citation type="submission" date="2018-05" db="EMBL/GenBank/DDBJ databases">
        <title>A metagenomic window into the 2 km-deep terrestrial subsurface aquifer revealed taxonomically and functionally diverse microbial community comprising novel uncultured bacterial lineages.</title>
        <authorList>
            <person name="Kadnikov V.V."/>
            <person name="Mardanov A.V."/>
            <person name="Beletsky A.V."/>
            <person name="Banks D."/>
            <person name="Pimenov N.V."/>
            <person name="Frank Y.A."/>
            <person name="Karnachuk O.V."/>
            <person name="Ravin N.V."/>
        </authorList>
    </citation>
    <scope>NUCLEOTIDE SEQUENCE [LARGE SCALE GENOMIC DNA]</scope>
    <source>
        <strain evidence="9">BY5</strain>
    </source>
</reference>
<dbReference type="Gene3D" id="3.90.640.10">
    <property type="entry name" value="Actin, Chain A, domain 4"/>
    <property type="match status" value="1"/>
</dbReference>
<evidence type="ECO:0000256" key="6">
    <source>
        <dbReference type="ARBA" id="ARBA00022840"/>
    </source>
</evidence>
<evidence type="ECO:0000313" key="9">
    <source>
        <dbReference type="EMBL" id="RCK80921.1"/>
    </source>
</evidence>
<feature type="domain" description="RanBP2-type" evidence="8">
    <location>
        <begin position="774"/>
        <end position="798"/>
    </location>
</feature>
<evidence type="ECO:0000313" key="10">
    <source>
        <dbReference type="Proteomes" id="UP000252355"/>
    </source>
</evidence>
<keyword evidence="5" id="KW-0862">Zinc</keyword>
<dbReference type="Gene3D" id="2.60.34.10">
    <property type="entry name" value="Substrate Binding Domain Of DNAk, Chain A, domain 1"/>
    <property type="match status" value="1"/>
</dbReference>
<keyword evidence="6" id="KW-0067">ATP-binding</keyword>
<dbReference type="PROSITE" id="PS00297">
    <property type="entry name" value="HSP70_1"/>
    <property type="match status" value="1"/>
</dbReference>
<dbReference type="GO" id="GO:0008270">
    <property type="term" value="F:zinc ion binding"/>
    <property type="evidence" value="ECO:0007669"/>
    <property type="project" value="UniProtKB-KW"/>
</dbReference>
<keyword evidence="2" id="KW-0479">Metal-binding</keyword>
<name>A0A367ZUA6_9BACT</name>
<proteinExistence type="inferred from homology"/>
<dbReference type="EMBL" id="QOQW01000004">
    <property type="protein sequence ID" value="RCK80921.1"/>
    <property type="molecule type" value="Genomic_DNA"/>
</dbReference>
<dbReference type="Gene3D" id="3.30.420.40">
    <property type="match status" value="2"/>
</dbReference>
<dbReference type="GO" id="GO:0005524">
    <property type="term" value="F:ATP binding"/>
    <property type="evidence" value="ECO:0007669"/>
    <property type="project" value="UniProtKB-KW"/>
</dbReference>
<keyword evidence="7" id="KW-0143">Chaperone</keyword>
<evidence type="ECO:0000256" key="7">
    <source>
        <dbReference type="ARBA" id="ARBA00023186"/>
    </source>
</evidence>
<dbReference type="InterPro" id="IPR018181">
    <property type="entry name" value="Heat_shock_70_CS"/>
</dbReference>
<sequence length="813" mass="88848">MGRVVGIDLGTTNSVVAVLEMKGCQILHNAENELQTRSVVGYHNGGFLVGTPAMRRWPLAPKETIISIKRLMGRAVSDPEVTKVKGRYLYEIVEPSDGTQDSVRVKLGGKELSPIDVSAKILSKLKADAEKVLGEPVTHAVITVPAYFSDKQRHATRTAGQLAGLQVMKILDEPTAAAIAYGLTTTDTEARTILVYDLGGGTFDVSVLMKAAGTFAQLNLEGDMWLGGDDFDNVLVEEVCTQIMSAHGVDPKASPAFMAVLKTEAQKAKEALSSSDSADILITGQLKDKRGQFINVEAEITRARFEELIRPLVDRSLELVRKAVANANLTIAEIDHVLLAGNATAVPLVQRALEGVFGKEKILRSIHPKHAVAIGAAIAGASLKGPECPKCLHVNDFAATVCERCQTELANEVRTRRCSSCGQESDLEAEVCAHCQLPFLNVASIKGGIAPFSYGIQTAGDKFHVFINKGDGFPTIPDRILVQTFYTSRPNQRMIAIPVYGGDRYEAASRNDKQGDVLAVLPADCPEGTPIKLKLFLDRDGAFLVQAFLENGTSLHPLILRGETDQKAVNLFIRAEEELARKKLALKPDDLGQVEEYREKALLAIAGKDFDAAVRASRDYLNLVENVEKGGDPVLMKAEAVLSWSEFVASHYDWLISDDHLRRLHTMCQELKAALARRDLPEIKRLSEQLDILGDQLCEVRKGKERDLTLLGLFMGLRNIIWRISQKDLTASDQLKTELARVEEAVRTDPRHSHDLFNRFVDQVLAARDRILGAGLRCHACGASNPPDVARCTSCGASLLVLSADRRSIPSKF</sequence>
<keyword evidence="3" id="KW-0547">Nucleotide-binding</keyword>
<dbReference type="PROSITE" id="PS00329">
    <property type="entry name" value="HSP70_2"/>
    <property type="match status" value="1"/>
</dbReference>
<gene>
    <name evidence="9" type="ORF">OZSIB_2809</name>
</gene>
<dbReference type="SUPFAM" id="SSF100920">
    <property type="entry name" value="Heat shock protein 70kD (HSP70), peptide-binding domain"/>
    <property type="match status" value="1"/>
</dbReference>
<dbReference type="PRINTS" id="PR00301">
    <property type="entry name" value="HEATSHOCK70"/>
</dbReference>
<protein>
    <submittedName>
        <fullName evidence="9">Chaperone protein DnaK</fullName>
    </submittedName>
</protein>
<feature type="domain" description="RanBP2-type" evidence="8">
    <location>
        <begin position="387"/>
        <end position="408"/>
    </location>
</feature>
<evidence type="ECO:0000256" key="3">
    <source>
        <dbReference type="ARBA" id="ARBA00022741"/>
    </source>
</evidence>
<dbReference type="Pfam" id="PF00012">
    <property type="entry name" value="HSP70"/>
    <property type="match status" value="1"/>
</dbReference>
<evidence type="ECO:0000256" key="2">
    <source>
        <dbReference type="ARBA" id="ARBA00022723"/>
    </source>
</evidence>
<dbReference type="InterPro" id="IPR043129">
    <property type="entry name" value="ATPase_NBD"/>
</dbReference>
<accession>A0A367ZUA6</accession>
<dbReference type="AlphaFoldDB" id="A0A367ZUA6"/>
<dbReference type="SMART" id="SM00547">
    <property type="entry name" value="ZnF_RBZ"/>
    <property type="match status" value="2"/>
</dbReference>
<comment type="caution">
    <text evidence="9">The sequence shown here is derived from an EMBL/GenBank/DDBJ whole genome shotgun (WGS) entry which is preliminary data.</text>
</comment>
<dbReference type="FunFam" id="3.90.640.10:FF:000003">
    <property type="entry name" value="Molecular chaperone DnaK"/>
    <property type="match status" value="1"/>
</dbReference>
<dbReference type="InterPro" id="IPR001876">
    <property type="entry name" value="Znf_RanBP2"/>
</dbReference>
<dbReference type="SUPFAM" id="SSF53067">
    <property type="entry name" value="Actin-like ATPase domain"/>
    <property type="match status" value="2"/>
</dbReference>
<comment type="similarity">
    <text evidence="1">Belongs to the heat shock protein 70 family.</text>
</comment>
<dbReference type="Proteomes" id="UP000252355">
    <property type="component" value="Unassembled WGS sequence"/>
</dbReference>
<organism evidence="9 10">
    <name type="scientific">Candidatus Ozemobacter sibiricus</name>
    <dbReference type="NCBI Taxonomy" id="2268124"/>
    <lineage>
        <taxon>Bacteria</taxon>
        <taxon>Candidatus Ozemobacteria</taxon>
        <taxon>Candidatus Ozemobacterales</taxon>
        <taxon>Candidatus Ozemobacteraceae</taxon>
        <taxon>Candidatus Ozemobacter</taxon>
    </lineage>
</organism>
<evidence type="ECO:0000259" key="8">
    <source>
        <dbReference type="SMART" id="SM00547"/>
    </source>
</evidence>
<dbReference type="InterPro" id="IPR013126">
    <property type="entry name" value="Hsp_70_fam"/>
</dbReference>
<dbReference type="InterPro" id="IPR029047">
    <property type="entry name" value="HSP70_peptide-bd_sf"/>
</dbReference>
<evidence type="ECO:0000256" key="4">
    <source>
        <dbReference type="ARBA" id="ARBA00022771"/>
    </source>
</evidence>
<keyword evidence="4" id="KW-0863">Zinc-finger</keyword>
<evidence type="ECO:0000256" key="1">
    <source>
        <dbReference type="ARBA" id="ARBA00007381"/>
    </source>
</evidence>
<dbReference type="PANTHER" id="PTHR19375">
    <property type="entry name" value="HEAT SHOCK PROTEIN 70KDA"/>
    <property type="match status" value="1"/>
</dbReference>
<dbReference type="GO" id="GO:0140662">
    <property type="term" value="F:ATP-dependent protein folding chaperone"/>
    <property type="evidence" value="ECO:0007669"/>
    <property type="project" value="InterPro"/>
</dbReference>